<dbReference type="InterPro" id="IPR010727">
    <property type="entry name" value="DUF1302"/>
</dbReference>
<dbReference type="Pfam" id="PF06980">
    <property type="entry name" value="DUF1302"/>
    <property type="match status" value="1"/>
</dbReference>
<dbReference type="AlphaFoldDB" id="A0A2S3VR46"/>
<name>A0A2S3VR46_9PSED</name>
<reference evidence="2" key="1">
    <citation type="submission" date="2017-02" db="EMBL/GenBank/DDBJ databases">
        <authorList>
            <person name="Furmanczyk E.M."/>
        </authorList>
    </citation>
    <scope>NUCLEOTIDE SEQUENCE [LARGE SCALE GENOMIC DNA]</scope>
    <source>
        <strain evidence="2">AP3_22</strain>
    </source>
</reference>
<dbReference type="Proteomes" id="UP000237440">
    <property type="component" value="Unassembled WGS sequence"/>
</dbReference>
<proteinExistence type="predicted"/>
<accession>A0A2S3VR46</accession>
<comment type="caution">
    <text evidence="1">The sequence shown here is derived from an EMBL/GenBank/DDBJ whole genome shotgun (WGS) entry which is preliminary data.</text>
</comment>
<evidence type="ECO:0000313" key="1">
    <source>
        <dbReference type="EMBL" id="POF42397.1"/>
    </source>
</evidence>
<protein>
    <submittedName>
        <fullName evidence="1">Uncharacterized protein</fullName>
    </submittedName>
</protein>
<keyword evidence="2" id="KW-1185">Reference proteome</keyword>
<dbReference type="OrthoDB" id="7052179at2"/>
<organism evidence="1 2">
    <name type="scientific">Pseudomonas laurylsulfativorans</name>
    <dbReference type="NCBI Taxonomy" id="1943631"/>
    <lineage>
        <taxon>Bacteria</taxon>
        <taxon>Pseudomonadati</taxon>
        <taxon>Pseudomonadota</taxon>
        <taxon>Gammaproteobacteria</taxon>
        <taxon>Pseudomonadales</taxon>
        <taxon>Pseudomonadaceae</taxon>
        <taxon>Pseudomonas</taxon>
    </lineage>
</organism>
<gene>
    <name evidence="1" type="ORF">B0D71_13320</name>
</gene>
<dbReference type="EMBL" id="MUJK01000003">
    <property type="protein sequence ID" value="POF42397.1"/>
    <property type="molecule type" value="Genomic_DNA"/>
</dbReference>
<sequence>MLALCFALKLAVTSRSGGRPALACHQDKLNNNKTRLGLAERNMHKKKSTAANSGYRFLAPVLLAGAIVSPLAHAISINTGNPDLQINWTTDFRLGMGWRTEGIASAIGNDPTNHQSDYSAERGDMWKRRLDVLTEMDLVYKDDYGARISATGWYDNAYDDHDLKSNPDLRGISAYPDGKLSRTAQRYYNGPSGEILDAFVFGTFNLGDTPVSAKLGQHSLIWGVSQIDSTDAISWNQQPSNLQKGAETPGASPKELAMPLPQISFQSQLNEMFSVAGYYHFDWKPNRPSEGGTFLGGPDFLYAGDGRIFVGSAPGLGNFYINQGEVIEPRDKQKGNFGLQLNITPQWYSGTIGLVYRRLDEMQPWPVNFEADPSDPITGLRFHQVYNRGVDLFGAFTNFNWKDVSWGAEISYRRGTALDSTGGPLLNGNLDGATGNTWHGLLNAQASMPKLPLYDTGVVIAELGYTYLDKVTHNEQVYSNCEDATDGPGCGTRNSSSFSLVVLPTWLQVLPGVDLTGNLTVAGYGIHGNSPVLMGSAERAFAWATGVTADIDMKYKVGLLYSDAVDVEDRVGAMGSTDRGRVTLTFQTSL</sequence>
<evidence type="ECO:0000313" key="2">
    <source>
        <dbReference type="Proteomes" id="UP000237440"/>
    </source>
</evidence>